<comment type="subcellular location">
    <subcellularLocation>
        <location evidence="1">Cell outer membrane</location>
    </subcellularLocation>
</comment>
<dbReference type="EMBL" id="JABFRW010000135">
    <property type="protein sequence ID" value="NOT34637.1"/>
    <property type="molecule type" value="Genomic_DNA"/>
</dbReference>
<organism evidence="8 9">
    <name type="scientific">Eiseniibacteriota bacterium</name>
    <dbReference type="NCBI Taxonomy" id="2212470"/>
    <lineage>
        <taxon>Bacteria</taxon>
        <taxon>Candidatus Eiseniibacteriota</taxon>
    </lineage>
</organism>
<dbReference type="Gene3D" id="1.20.1600.10">
    <property type="entry name" value="Outer membrane efflux proteins (OEP)"/>
    <property type="match status" value="1"/>
</dbReference>
<dbReference type="Pfam" id="PF02321">
    <property type="entry name" value="OEP"/>
    <property type="match status" value="1"/>
</dbReference>
<dbReference type="GO" id="GO:0015562">
    <property type="term" value="F:efflux transmembrane transporter activity"/>
    <property type="evidence" value="ECO:0007669"/>
    <property type="project" value="InterPro"/>
</dbReference>
<protein>
    <submittedName>
        <fullName evidence="8">TolC family protein</fullName>
    </submittedName>
</protein>
<evidence type="ECO:0000256" key="2">
    <source>
        <dbReference type="ARBA" id="ARBA00007613"/>
    </source>
</evidence>
<gene>
    <name evidence="8" type="ORF">HOP12_10780</name>
</gene>
<reference evidence="8 9" key="1">
    <citation type="submission" date="2020-04" db="EMBL/GenBank/DDBJ databases">
        <title>Metagenomic profiling of ammonia- and methane-oxidizing microorganisms in a Dutch drinking water treatment plant.</title>
        <authorList>
            <person name="Poghosyan L."/>
            <person name="Leucker S."/>
        </authorList>
    </citation>
    <scope>NUCLEOTIDE SEQUENCE [LARGE SCALE GENOMIC DNA]</scope>
    <source>
        <strain evidence="8">S-RSF-IL-03</strain>
    </source>
</reference>
<keyword evidence="7" id="KW-0998">Cell outer membrane</keyword>
<dbReference type="GO" id="GO:0015288">
    <property type="term" value="F:porin activity"/>
    <property type="evidence" value="ECO:0007669"/>
    <property type="project" value="TreeGrafter"/>
</dbReference>
<dbReference type="PANTHER" id="PTHR30026:SF20">
    <property type="entry name" value="OUTER MEMBRANE PROTEIN TOLC"/>
    <property type="match status" value="1"/>
</dbReference>
<dbReference type="GO" id="GO:0009279">
    <property type="term" value="C:cell outer membrane"/>
    <property type="evidence" value="ECO:0007669"/>
    <property type="project" value="UniProtKB-SubCell"/>
</dbReference>
<evidence type="ECO:0000256" key="1">
    <source>
        <dbReference type="ARBA" id="ARBA00004442"/>
    </source>
</evidence>
<evidence type="ECO:0000256" key="4">
    <source>
        <dbReference type="ARBA" id="ARBA00022452"/>
    </source>
</evidence>
<evidence type="ECO:0000256" key="6">
    <source>
        <dbReference type="ARBA" id="ARBA00023136"/>
    </source>
</evidence>
<sequence length="145" mass="16189">MEASAKLEFPIFLGGRVFGAVHRARAELRQAEIERDQTRQSVAIEFERSRDEVARSLAALAARRGTVALATRAHELARVRYENGLSTQLEVSDARLRMLQSRANEAEALRDYRVALAGLEHALGRPIATREASIDDLPRLLEETP</sequence>
<keyword evidence="6" id="KW-0472">Membrane</keyword>
<name>A0A849SP34_UNCEI</name>
<keyword evidence="5" id="KW-0812">Transmembrane</keyword>
<comment type="similarity">
    <text evidence="2">Belongs to the outer membrane factor (OMF) (TC 1.B.17) family.</text>
</comment>
<dbReference type="InterPro" id="IPR051906">
    <property type="entry name" value="TolC-like"/>
</dbReference>
<dbReference type="SUPFAM" id="SSF56954">
    <property type="entry name" value="Outer membrane efflux proteins (OEP)"/>
    <property type="match status" value="1"/>
</dbReference>
<dbReference type="PANTHER" id="PTHR30026">
    <property type="entry name" value="OUTER MEMBRANE PROTEIN TOLC"/>
    <property type="match status" value="1"/>
</dbReference>
<evidence type="ECO:0000256" key="3">
    <source>
        <dbReference type="ARBA" id="ARBA00022448"/>
    </source>
</evidence>
<comment type="caution">
    <text evidence="8">The sequence shown here is derived from an EMBL/GenBank/DDBJ whole genome shotgun (WGS) entry which is preliminary data.</text>
</comment>
<dbReference type="InterPro" id="IPR003423">
    <property type="entry name" value="OMP_efflux"/>
</dbReference>
<proteinExistence type="inferred from homology"/>
<dbReference type="Proteomes" id="UP000580839">
    <property type="component" value="Unassembled WGS sequence"/>
</dbReference>
<evidence type="ECO:0000313" key="8">
    <source>
        <dbReference type="EMBL" id="NOT34637.1"/>
    </source>
</evidence>
<keyword evidence="4" id="KW-1134">Transmembrane beta strand</keyword>
<evidence type="ECO:0000313" key="9">
    <source>
        <dbReference type="Proteomes" id="UP000580839"/>
    </source>
</evidence>
<evidence type="ECO:0000256" key="7">
    <source>
        <dbReference type="ARBA" id="ARBA00023237"/>
    </source>
</evidence>
<accession>A0A849SP34</accession>
<evidence type="ECO:0000256" key="5">
    <source>
        <dbReference type="ARBA" id="ARBA00022692"/>
    </source>
</evidence>
<keyword evidence="3" id="KW-0813">Transport</keyword>
<dbReference type="AlphaFoldDB" id="A0A849SP34"/>
<dbReference type="GO" id="GO:1990281">
    <property type="term" value="C:efflux pump complex"/>
    <property type="evidence" value="ECO:0007669"/>
    <property type="project" value="TreeGrafter"/>
</dbReference>